<evidence type="ECO:0000313" key="3">
    <source>
        <dbReference type="EMBL" id="RUS80434.1"/>
    </source>
</evidence>
<name>A0A433TFV8_ELYCH</name>
<keyword evidence="2" id="KW-0472">Membrane</keyword>
<feature type="transmembrane region" description="Helical" evidence="2">
    <location>
        <begin position="94"/>
        <end position="116"/>
    </location>
</feature>
<feature type="region of interest" description="Disordered" evidence="1">
    <location>
        <begin position="254"/>
        <end position="274"/>
    </location>
</feature>
<comment type="caution">
    <text evidence="3">The sequence shown here is derived from an EMBL/GenBank/DDBJ whole genome shotgun (WGS) entry which is preliminary data.</text>
</comment>
<dbReference type="Proteomes" id="UP000271974">
    <property type="component" value="Unassembled WGS sequence"/>
</dbReference>
<protein>
    <submittedName>
        <fullName evidence="3">Uncharacterized protein</fullName>
    </submittedName>
</protein>
<evidence type="ECO:0000313" key="4">
    <source>
        <dbReference type="Proteomes" id="UP000271974"/>
    </source>
</evidence>
<proteinExistence type="predicted"/>
<dbReference type="AlphaFoldDB" id="A0A433TFV8"/>
<evidence type="ECO:0000256" key="1">
    <source>
        <dbReference type="SAM" id="MobiDB-lite"/>
    </source>
</evidence>
<feature type="compositionally biased region" description="Basic residues" evidence="1">
    <location>
        <begin position="255"/>
        <end position="274"/>
    </location>
</feature>
<keyword evidence="4" id="KW-1185">Reference proteome</keyword>
<keyword evidence="2" id="KW-1133">Transmembrane helix</keyword>
<keyword evidence="2" id="KW-0812">Transmembrane</keyword>
<accession>A0A433TFV8</accession>
<organism evidence="3 4">
    <name type="scientific">Elysia chlorotica</name>
    <name type="common">Eastern emerald elysia</name>
    <name type="synonym">Sea slug</name>
    <dbReference type="NCBI Taxonomy" id="188477"/>
    <lineage>
        <taxon>Eukaryota</taxon>
        <taxon>Metazoa</taxon>
        <taxon>Spiralia</taxon>
        <taxon>Lophotrochozoa</taxon>
        <taxon>Mollusca</taxon>
        <taxon>Gastropoda</taxon>
        <taxon>Heterobranchia</taxon>
        <taxon>Euthyneura</taxon>
        <taxon>Panpulmonata</taxon>
        <taxon>Sacoglossa</taxon>
        <taxon>Placobranchoidea</taxon>
        <taxon>Plakobranchidae</taxon>
        <taxon>Elysia</taxon>
    </lineage>
</organism>
<evidence type="ECO:0000256" key="2">
    <source>
        <dbReference type="SAM" id="Phobius"/>
    </source>
</evidence>
<sequence>EIEAGRLNTYITVGQHNSVLVVRNVQFRLVITLPRDQHNLGSSHFYIILRSLQGGDNDSSVEVNQWTQDPGLGGHKAPTQGTLYFRQDQPHIDLFVFFSVFFSCFFLFLAVCVLLWKMKQTFDARRTRQLQEREMECMASRPFAHILVLQQQHYQLTNNPNYSSILHNTGRGSTHISAVVNSNSIMALNAYQQTPPHRPSGQRELGVIPIAIEPTEDGVAGVGTVVFQLPGGAAAPSHLCLGSALTTKIAMATSSHHHSHKSANLRRRTNTTYC</sequence>
<dbReference type="STRING" id="188477.A0A433TFV8"/>
<dbReference type="OrthoDB" id="263283at2759"/>
<gene>
    <name evidence="3" type="ORF">EGW08_011803</name>
</gene>
<feature type="non-terminal residue" evidence="3">
    <location>
        <position position="1"/>
    </location>
</feature>
<reference evidence="3 4" key="1">
    <citation type="submission" date="2019-01" db="EMBL/GenBank/DDBJ databases">
        <title>A draft genome assembly of the solar-powered sea slug Elysia chlorotica.</title>
        <authorList>
            <person name="Cai H."/>
            <person name="Li Q."/>
            <person name="Fang X."/>
            <person name="Li J."/>
            <person name="Curtis N.E."/>
            <person name="Altenburger A."/>
            <person name="Shibata T."/>
            <person name="Feng M."/>
            <person name="Maeda T."/>
            <person name="Schwartz J.A."/>
            <person name="Shigenobu S."/>
            <person name="Lundholm N."/>
            <person name="Nishiyama T."/>
            <person name="Yang H."/>
            <person name="Hasebe M."/>
            <person name="Li S."/>
            <person name="Pierce S.K."/>
            <person name="Wang J."/>
        </authorList>
    </citation>
    <scope>NUCLEOTIDE SEQUENCE [LARGE SCALE GENOMIC DNA]</scope>
    <source>
        <strain evidence="3">EC2010</strain>
        <tissue evidence="3">Whole organism of an adult</tissue>
    </source>
</reference>
<dbReference type="EMBL" id="RQTK01000391">
    <property type="protein sequence ID" value="RUS80434.1"/>
    <property type="molecule type" value="Genomic_DNA"/>
</dbReference>